<name>A0A6P5F2N9_ANACO</name>
<evidence type="ECO:0000313" key="3">
    <source>
        <dbReference type="Proteomes" id="UP000515123"/>
    </source>
</evidence>
<dbReference type="PANTHER" id="PTHR32166:SF74">
    <property type="entry name" value="OS05G0256350 PROTEIN"/>
    <property type="match status" value="1"/>
</dbReference>
<accession>A0A6P5F2N9</accession>
<dbReference type="AlphaFoldDB" id="A0A6P5F2N9"/>
<dbReference type="Pfam" id="PF04937">
    <property type="entry name" value="DUF659"/>
    <property type="match status" value="1"/>
</dbReference>
<dbReference type="Gene3D" id="3.40.630.10">
    <property type="entry name" value="Zn peptidases"/>
    <property type="match status" value="1"/>
</dbReference>
<dbReference type="InterPro" id="IPR007021">
    <property type="entry name" value="DUF659"/>
</dbReference>
<dbReference type="GeneID" id="109711517"/>
<keyword evidence="3" id="KW-1185">Reference proteome</keyword>
<dbReference type="PANTHER" id="PTHR32166">
    <property type="entry name" value="OSJNBA0013A04.12 PROTEIN"/>
    <property type="match status" value="1"/>
</dbReference>
<reference evidence="3" key="1">
    <citation type="journal article" date="2015" name="Nat. Genet.">
        <title>The pineapple genome and the evolution of CAM photosynthesis.</title>
        <authorList>
            <person name="Ming R."/>
            <person name="VanBuren R."/>
            <person name="Wai C.M."/>
            <person name="Tang H."/>
            <person name="Schatz M.C."/>
            <person name="Bowers J.E."/>
            <person name="Lyons E."/>
            <person name="Wang M.L."/>
            <person name="Chen J."/>
            <person name="Biggers E."/>
            <person name="Zhang J."/>
            <person name="Huang L."/>
            <person name="Zhang L."/>
            <person name="Miao W."/>
            <person name="Zhang J."/>
            <person name="Ye Z."/>
            <person name="Miao C."/>
            <person name="Lin Z."/>
            <person name="Wang H."/>
            <person name="Zhou H."/>
            <person name="Yim W.C."/>
            <person name="Priest H.D."/>
            <person name="Zheng C."/>
            <person name="Woodhouse M."/>
            <person name="Edger P.P."/>
            <person name="Guyot R."/>
            <person name="Guo H.B."/>
            <person name="Guo H."/>
            <person name="Zheng G."/>
            <person name="Singh R."/>
            <person name="Sharma A."/>
            <person name="Min X."/>
            <person name="Zheng Y."/>
            <person name="Lee H."/>
            <person name="Gurtowski J."/>
            <person name="Sedlazeck F.J."/>
            <person name="Harkess A."/>
            <person name="McKain M.R."/>
            <person name="Liao Z."/>
            <person name="Fang J."/>
            <person name="Liu J."/>
            <person name="Zhang X."/>
            <person name="Zhang Q."/>
            <person name="Hu W."/>
            <person name="Qin Y."/>
            <person name="Wang K."/>
            <person name="Chen L.Y."/>
            <person name="Shirley N."/>
            <person name="Lin Y.R."/>
            <person name="Liu L.Y."/>
            <person name="Hernandez A.G."/>
            <person name="Wright C.L."/>
            <person name="Bulone V."/>
            <person name="Tuskan G.A."/>
            <person name="Heath K."/>
            <person name="Zee F."/>
            <person name="Moore P.H."/>
            <person name="Sunkar R."/>
            <person name="Leebens-Mack J.H."/>
            <person name="Mockler T."/>
            <person name="Bennetzen J.L."/>
            <person name="Freeling M."/>
            <person name="Sankoff D."/>
            <person name="Paterson A.H."/>
            <person name="Zhu X."/>
            <person name="Yang X."/>
            <person name="Smith J.A."/>
            <person name="Cushman J.C."/>
            <person name="Paull R.E."/>
            <person name="Yu Q."/>
        </authorList>
    </citation>
    <scope>NUCLEOTIDE SEQUENCE [LARGE SCALE GENOMIC DNA]</scope>
    <source>
        <strain evidence="3">cv. F153</strain>
    </source>
</reference>
<sequence>MASSSSSSVAQLFFSFFSISTLLLLLLPFPSLSVASLGDDLLGAAREPEFADWLTGIRRRIHQRPELAFEEVKTSGLIRSELDRLGISYSWPVARTGVVASIGSGSAPVFSLRADMDALPLQISFPYLWSANLLLNFLNGFGSIQKRPCMEHIVGGFRNAKACSRCPPHVREEIKDFMIKKISEKEQSDFIPDFEDIDNLNDNDEENDVEELNSEGKRMQSKSSGCSVGSSKSAKKKLRQKGPLDLYFNSNAEKVVQNKKDGKMKQTTINEVCRKELREKACRDLAKWFYDAGVPFNAATYDSFTVAIESIGRFGTGMKPPSMYELRVPFLQKEIQETKNSLKGHMEEWVKTGCTIMCDGWKDRRERTLINFLANSPMGTVFIESIDASNYTKTGEEMFKLLDSMVERIGEVNVIQIVTDSASNNVLAGKLLEAKRPHLYWSPCAAHCIDLILEDIGKMPEVHRTLKRATTLNSYIYTRTGVVNMMRRFTGQRELLRPGITRFATAFLTLQRLHKQKSNLRKMFTSDDWTKSKWAKEQAGKGAASIVMMPTFWTSVIFILKIFGPLVRVLRLVDGEKRPAMGYIYEAMDRAKEAIARSFKEREEKYSDIFNIIDKRWECQLHRPLHAAGHFLNPEFFYSNSEILRDEEIMAGLYEALQKLIPSAQEQDKICDQLSVYREARGLFGTNMAIRQRNTKSPGIPYLAKFIPYAF</sequence>
<reference evidence="4" key="2">
    <citation type="submission" date="2025-08" db="UniProtKB">
        <authorList>
            <consortium name="RefSeq"/>
        </authorList>
    </citation>
    <scope>IDENTIFICATION</scope>
    <source>
        <tissue evidence="4">Leaf</tissue>
    </source>
</reference>
<protein>
    <submittedName>
        <fullName evidence="4">Uncharacterized protein LOC109711517 isoform X1</fullName>
    </submittedName>
</protein>
<dbReference type="InterPro" id="IPR012337">
    <property type="entry name" value="RNaseH-like_sf"/>
</dbReference>
<dbReference type="OrthoDB" id="649944at2759"/>
<feature type="compositionally biased region" description="Low complexity" evidence="1">
    <location>
        <begin position="221"/>
        <end position="232"/>
    </location>
</feature>
<evidence type="ECO:0000256" key="1">
    <source>
        <dbReference type="SAM" id="MobiDB-lite"/>
    </source>
</evidence>
<organism evidence="3 4">
    <name type="scientific">Ananas comosus</name>
    <name type="common">Pineapple</name>
    <name type="synonym">Ananas ananas</name>
    <dbReference type="NCBI Taxonomy" id="4615"/>
    <lineage>
        <taxon>Eukaryota</taxon>
        <taxon>Viridiplantae</taxon>
        <taxon>Streptophyta</taxon>
        <taxon>Embryophyta</taxon>
        <taxon>Tracheophyta</taxon>
        <taxon>Spermatophyta</taxon>
        <taxon>Magnoliopsida</taxon>
        <taxon>Liliopsida</taxon>
        <taxon>Poales</taxon>
        <taxon>Bromeliaceae</taxon>
        <taxon>Bromelioideae</taxon>
        <taxon>Ananas</taxon>
    </lineage>
</organism>
<gene>
    <name evidence="4" type="primary">LOC109711517</name>
</gene>
<dbReference type="SUPFAM" id="SSF53098">
    <property type="entry name" value="Ribonuclease H-like"/>
    <property type="match status" value="1"/>
</dbReference>
<evidence type="ECO:0000259" key="2">
    <source>
        <dbReference type="Pfam" id="PF04937"/>
    </source>
</evidence>
<evidence type="ECO:0000313" key="4">
    <source>
        <dbReference type="RefSeq" id="XP_020090204.1"/>
    </source>
</evidence>
<dbReference type="SUPFAM" id="SSF53187">
    <property type="entry name" value="Zn-dependent exopeptidases"/>
    <property type="match status" value="1"/>
</dbReference>
<feature type="domain" description="DUF659" evidence="2">
    <location>
        <begin position="321"/>
        <end position="471"/>
    </location>
</feature>
<feature type="region of interest" description="Disordered" evidence="1">
    <location>
        <begin position="200"/>
        <end position="239"/>
    </location>
</feature>
<dbReference type="Proteomes" id="UP000515123">
    <property type="component" value="Linkage group 1"/>
</dbReference>
<dbReference type="RefSeq" id="XP_020090204.1">
    <property type="nucleotide sequence ID" value="XM_020234615.1"/>
</dbReference>
<feature type="compositionally biased region" description="Acidic residues" evidence="1">
    <location>
        <begin position="200"/>
        <end position="213"/>
    </location>
</feature>
<proteinExistence type="predicted"/>